<organism evidence="8 9">
    <name type="scientific">Iamia majanohamensis</name>
    <dbReference type="NCBI Taxonomy" id="467976"/>
    <lineage>
        <taxon>Bacteria</taxon>
        <taxon>Bacillati</taxon>
        <taxon>Actinomycetota</taxon>
        <taxon>Acidimicrobiia</taxon>
        <taxon>Acidimicrobiales</taxon>
        <taxon>Iamiaceae</taxon>
        <taxon>Iamia</taxon>
    </lineage>
</organism>
<dbReference type="Pfam" id="PF00067">
    <property type="entry name" value="p450"/>
    <property type="match status" value="1"/>
</dbReference>
<dbReference type="EMBL" id="CP116942">
    <property type="protein sequence ID" value="WCO66287.1"/>
    <property type="molecule type" value="Genomic_DNA"/>
</dbReference>
<keyword evidence="2 7" id="KW-0349">Heme</keyword>
<protein>
    <submittedName>
        <fullName evidence="8">Cytochrome P450</fullName>
    </submittedName>
</protein>
<dbReference type="PANTHER" id="PTHR46696:SF6">
    <property type="entry name" value="P450, PUTATIVE (EUROFUNG)-RELATED"/>
    <property type="match status" value="1"/>
</dbReference>
<proteinExistence type="inferred from homology"/>
<evidence type="ECO:0000313" key="9">
    <source>
        <dbReference type="Proteomes" id="UP001216390"/>
    </source>
</evidence>
<dbReference type="InterPro" id="IPR036396">
    <property type="entry name" value="Cyt_P450_sf"/>
</dbReference>
<sequence>MTAIDPSSEVHDWSSDFDILDPDYVADPAQVWADLRPRCPIAHTERYGSTWLPTRYDDLAAIAHDTERFSSRDVAVITPGRELNPEAAIMLIAPPITSDPPVHTWARRMLLPRFGPSRIEELTPVTHALADDLIDAFSDADGADAAKDYAQHIPVRVIARMLGVPLEDEDTFTGWAVTILQQGFHDIQGSIDAIMEVITYFGDKLDERERVPDGERPDDLVTMLVEARHEGDPLDDNHRIGSCFLLLLAGIDTTWSSIGSSLYHLASHPDDQARLRSEPELMTTAIEELLRFYSPVTMARYVAEDTEHAGCPMKKGDKILMAFPAGNRDPEHFERPDEFVIDRQRNRHFAFGSGIHRCLGSNLARMELRVAVERFLDRIPTFELADPSAVTWSGGQVRGPRSVPVRW</sequence>
<accession>A0AAE9YCF0</accession>
<dbReference type="PRINTS" id="PR00359">
    <property type="entry name" value="BP450"/>
</dbReference>
<dbReference type="PRINTS" id="PR00385">
    <property type="entry name" value="P450"/>
</dbReference>
<evidence type="ECO:0000256" key="3">
    <source>
        <dbReference type="ARBA" id="ARBA00022723"/>
    </source>
</evidence>
<dbReference type="Gene3D" id="1.10.630.10">
    <property type="entry name" value="Cytochrome P450"/>
    <property type="match status" value="1"/>
</dbReference>
<keyword evidence="5 7" id="KW-0408">Iron</keyword>
<evidence type="ECO:0000313" key="8">
    <source>
        <dbReference type="EMBL" id="WCO66287.1"/>
    </source>
</evidence>
<dbReference type="InterPro" id="IPR001128">
    <property type="entry name" value="Cyt_P450"/>
</dbReference>
<dbReference type="GO" id="GO:0020037">
    <property type="term" value="F:heme binding"/>
    <property type="evidence" value="ECO:0007669"/>
    <property type="project" value="InterPro"/>
</dbReference>
<dbReference type="RefSeq" id="WP_272735810.1">
    <property type="nucleotide sequence ID" value="NZ_CP116942.1"/>
</dbReference>
<reference evidence="8" key="1">
    <citation type="submission" date="2023-01" db="EMBL/GenBank/DDBJ databases">
        <title>The diversity of Class Acidimicrobiia in South China Sea sediment environments and the proposal of Iamia marina sp. nov., a novel species of the genus Iamia.</title>
        <authorList>
            <person name="He Y."/>
            <person name="Tian X."/>
        </authorList>
    </citation>
    <scope>NUCLEOTIDE SEQUENCE</scope>
    <source>
        <strain evidence="8">DSM 19957</strain>
    </source>
</reference>
<dbReference type="InterPro" id="IPR017972">
    <property type="entry name" value="Cyt_P450_CS"/>
</dbReference>
<keyword evidence="6 7" id="KW-0503">Monooxygenase</keyword>
<evidence type="ECO:0000256" key="2">
    <source>
        <dbReference type="ARBA" id="ARBA00022617"/>
    </source>
</evidence>
<keyword evidence="3 7" id="KW-0479">Metal-binding</keyword>
<evidence type="ECO:0000256" key="4">
    <source>
        <dbReference type="ARBA" id="ARBA00023002"/>
    </source>
</evidence>
<dbReference type="GO" id="GO:0004497">
    <property type="term" value="F:monooxygenase activity"/>
    <property type="evidence" value="ECO:0007669"/>
    <property type="project" value="UniProtKB-KW"/>
</dbReference>
<name>A0AAE9YCF0_9ACTN</name>
<dbReference type="FunFam" id="1.10.630.10:FF:000018">
    <property type="entry name" value="Cytochrome P450 monooxygenase"/>
    <property type="match status" value="1"/>
</dbReference>
<comment type="similarity">
    <text evidence="1 7">Belongs to the cytochrome P450 family.</text>
</comment>
<evidence type="ECO:0000256" key="6">
    <source>
        <dbReference type="ARBA" id="ARBA00023033"/>
    </source>
</evidence>
<keyword evidence="9" id="KW-1185">Reference proteome</keyword>
<dbReference type="SUPFAM" id="SSF48264">
    <property type="entry name" value="Cytochrome P450"/>
    <property type="match status" value="1"/>
</dbReference>
<dbReference type="AlphaFoldDB" id="A0AAE9YCF0"/>
<evidence type="ECO:0000256" key="1">
    <source>
        <dbReference type="ARBA" id="ARBA00010617"/>
    </source>
</evidence>
<keyword evidence="4 7" id="KW-0560">Oxidoreductase</keyword>
<dbReference type="Proteomes" id="UP001216390">
    <property type="component" value="Chromosome"/>
</dbReference>
<evidence type="ECO:0000256" key="7">
    <source>
        <dbReference type="RuleBase" id="RU000461"/>
    </source>
</evidence>
<dbReference type="PROSITE" id="PS00086">
    <property type="entry name" value="CYTOCHROME_P450"/>
    <property type="match status" value="1"/>
</dbReference>
<evidence type="ECO:0000256" key="5">
    <source>
        <dbReference type="ARBA" id="ARBA00023004"/>
    </source>
</evidence>
<dbReference type="KEGG" id="ima:PO878_17440"/>
<dbReference type="InterPro" id="IPR002397">
    <property type="entry name" value="Cyt_P450_B"/>
</dbReference>
<dbReference type="GO" id="GO:0005506">
    <property type="term" value="F:iron ion binding"/>
    <property type="evidence" value="ECO:0007669"/>
    <property type="project" value="InterPro"/>
</dbReference>
<dbReference type="GO" id="GO:0016705">
    <property type="term" value="F:oxidoreductase activity, acting on paired donors, with incorporation or reduction of molecular oxygen"/>
    <property type="evidence" value="ECO:0007669"/>
    <property type="project" value="InterPro"/>
</dbReference>
<gene>
    <name evidence="8" type="ORF">PO878_17440</name>
</gene>
<dbReference type="PANTHER" id="PTHR46696">
    <property type="entry name" value="P450, PUTATIVE (EUROFUNG)-RELATED"/>
    <property type="match status" value="1"/>
</dbReference>